<protein>
    <submittedName>
        <fullName evidence="1">SFRICE_036419</fullName>
    </submittedName>
</protein>
<sequence>MFGNVLFEKGPGRCQIEPRRTVTSRLKRGPIYGNRLTPYFMGLKTQNNGEMWVYIVQRHYVFDQVVISATMGREVKYKQELFIREKYFTTLSGFSLSKRVESFTKKFVLEMFYGNLLQNTNLDEVSKD</sequence>
<dbReference type="EMBL" id="ODYU01012215">
    <property type="protein sequence ID" value="SOQ58406.1"/>
    <property type="molecule type" value="Genomic_DNA"/>
</dbReference>
<reference evidence="1" key="1">
    <citation type="submission" date="2016-07" db="EMBL/GenBank/DDBJ databases">
        <authorList>
            <person name="Bretaudeau A."/>
        </authorList>
    </citation>
    <scope>NUCLEOTIDE SEQUENCE</scope>
    <source>
        <strain evidence="1">Rice</strain>
        <tissue evidence="1">Whole body</tissue>
    </source>
</reference>
<dbReference type="AlphaFoldDB" id="A0A2H1WZM6"/>
<name>A0A2H1WZM6_SPOFR</name>
<gene>
    <name evidence="1" type="ORF">SFRICE_036419</name>
</gene>
<accession>A0A2H1WZM6</accession>
<proteinExistence type="predicted"/>
<organism evidence="1">
    <name type="scientific">Spodoptera frugiperda</name>
    <name type="common">Fall armyworm</name>
    <dbReference type="NCBI Taxonomy" id="7108"/>
    <lineage>
        <taxon>Eukaryota</taxon>
        <taxon>Metazoa</taxon>
        <taxon>Ecdysozoa</taxon>
        <taxon>Arthropoda</taxon>
        <taxon>Hexapoda</taxon>
        <taxon>Insecta</taxon>
        <taxon>Pterygota</taxon>
        <taxon>Neoptera</taxon>
        <taxon>Endopterygota</taxon>
        <taxon>Lepidoptera</taxon>
        <taxon>Glossata</taxon>
        <taxon>Ditrysia</taxon>
        <taxon>Noctuoidea</taxon>
        <taxon>Noctuidae</taxon>
        <taxon>Amphipyrinae</taxon>
        <taxon>Spodoptera</taxon>
    </lineage>
</organism>
<evidence type="ECO:0000313" key="1">
    <source>
        <dbReference type="EMBL" id="SOQ58406.1"/>
    </source>
</evidence>